<name>A0ABU4WDQ5_9FUSO</name>
<dbReference type="CDD" id="cd18800">
    <property type="entry name" value="SF2_C_EcoR124I-like"/>
    <property type="match status" value="1"/>
</dbReference>
<dbReference type="InterPro" id="IPR007409">
    <property type="entry name" value="Restrct_endonuc_type1_HsdR_N"/>
</dbReference>
<evidence type="ECO:0000256" key="3">
    <source>
        <dbReference type="ARBA" id="ARBA00022722"/>
    </source>
</evidence>
<keyword evidence="6 12" id="KW-0255">Endonuclease</keyword>
<dbReference type="CDD" id="cd18030">
    <property type="entry name" value="DEXHc_RE_I_HsdR"/>
    <property type="match status" value="1"/>
</dbReference>
<dbReference type="Pfam" id="PF04313">
    <property type="entry name" value="HSDR_N"/>
    <property type="match status" value="1"/>
</dbReference>
<dbReference type="Gene3D" id="3.90.1570.50">
    <property type="match status" value="1"/>
</dbReference>
<protein>
    <recommendedName>
        <fullName evidence="10">Type I restriction enzyme endonuclease subunit</fullName>
        <shortName evidence="10">R protein</shortName>
        <ecNumber evidence="10">3.1.21.3</ecNumber>
    </recommendedName>
</protein>
<evidence type="ECO:0000313" key="12">
    <source>
        <dbReference type="EMBL" id="MDX8337339.1"/>
    </source>
</evidence>
<dbReference type="Proteomes" id="UP001279681">
    <property type="component" value="Unassembled WGS sequence"/>
</dbReference>
<dbReference type="Pfam" id="PF18766">
    <property type="entry name" value="SWI2_SNF2"/>
    <property type="match status" value="1"/>
</dbReference>
<dbReference type="PROSITE" id="PS51192">
    <property type="entry name" value="HELICASE_ATP_BIND_1"/>
    <property type="match status" value="1"/>
</dbReference>
<dbReference type="EMBL" id="JAVIKH010000031">
    <property type="protein sequence ID" value="MDX8337339.1"/>
    <property type="molecule type" value="Genomic_DNA"/>
</dbReference>
<dbReference type="InterPro" id="IPR051268">
    <property type="entry name" value="Type-I_R_enzyme_R_subunit"/>
</dbReference>
<keyword evidence="5 10" id="KW-0680">Restriction system</keyword>
<comment type="subunit">
    <text evidence="10">The type I restriction/modification system is composed of three polypeptides R, M and S.</text>
</comment>
<evidence type="ECO:0000256" key="6">
    <source>
        <dbReference type="ARBA" id="ARBA00022759"/>
    </source>
</evidence>
<comment type="function">
    <text evidence="10">Subunit R is required for both nuclease and ATPase activities, but not for modification.</text>
</comment>
<dbReference type="PANTHER" id="PTHR30195">
    <property type="entry name" value="TYPE I SITE-SPECIFIC DEOXYRIBONUCLEASE PROTEIN SUBUNIT M AND R"/>
    <property type="match status" value="1"/>
</dbReference>
<accession>A0ABU4WDQ5</accession>
<feature type="domain" description="Helicase ATP-binding" evidence="11">
    <location>
        <begin position="247"/>
        <end position="412"/>
    </location>
</feature>
<dbReference type="InterPro" id="IPR055180">
    <property type="entry name" value="HsdR_RecA-like_helicase_dom_2"/>
</dbReference>
<evidence type="ECO:0000313" key="13">
    <source>
        <dbReference type="Proteomes" id="UP001279681"/>
    </source>
</evidence>
<dbReference type="Pfam" id="PF12008">
    <property type="entry name" value="EcoR124_C"/>
    <property type="match status" value="1"/>
</dbReference>
<dbReference type="GO" id="GO:0009035">
    <property type="term" value="F:type I site-specific deoxyribonuclease activity"/>
    <property type="evidence" value="ECO:0007669"/>
    <property type="project" value="UniProtKB-EC"/>
</dbReference>
<keyword evidence="4 10" id="KW-0547">Nucleotide-binding</keyword>
<evidence type="ECO:0000256" key="9">
    <source>
        <dbReference type="ARBA" id="ARBA00023125"/>
    </source>
</evidence>
<dbReference type="InterPro" id="IPR014001">
    <property type="entry name" value="Helicase_ATP-bd"/>
</dbReference>
<keyword evidence="7 10" id="KW-0378">Hydrolase</keyword>
<dbReference type="InterPro" id="IPR004473">
    <property type="entry name" value="Restrct_endonuc_typeI_HsdR"/>
</dbReference>
<keyword evidence="9 10" id="KW-0238">DNA-binding</keyword>
<dbReference type="RefSeq" id="WP_320314681.1">
    <property type="nucleotide sequence ID" value="NZ_JAVIKH010000031.1"/>
</dbReference>
<dbReference type="NCBIfam" id="TIGR00348">
    <property type="entry name" value="hsdR"/>
    <property type="match status" value="1"/>
</dbReference>
<dbReference type="EC" id="3.1.21.3" evidence="10"/>
<dbReference type="Gene3D" id="3.40.50.300">
    <property type="entry name" value="P-loop containing nucleotide triphosphate hydrolases"/>
    <property type="match status" value="2"/>
</dbReference>
<sequence length="905" mass="106290">MVVQSEAMLEKSLINRLEDQGYKYIEIKDEKELNQNFKKQLEKLNNIELSEEELERILIHLDKGSIFRKAEILRDKYELKRDEGTEYIQFLDKENWCKNIFQVSNQITMHGKYENRYDVTLLVNGIPMVQIELKRRGIELKEAFNQINRYHKHSFKGLFNYLQIFVISNGVNTKYYANNRNSSFKFTFFWTDKENKKISNLDEFTDSFLEKCHLWKMITKYIVLNQNQEALMILRPYQYYAVEAILGKATSTNKNGYVWHTTGSGKTLTSFKVSQLLSQNKKIDKVIFVVDRKDLDYQTTKEFNSFCAGAVDGTDNTSSLVKQLSGTNSLIITTIQKLTRAIDNEKYEHRLNNLKDKKIVLIFDECHRSQFGDMHKKITEYFNNIQYFGFTGTPILSENANNLRTTQDLFGDCLHKYVIKDAISDENVLGFSVEYVGRYKDKNKNQPDIEVEAIDTKELMESDMRLSAITDYIINNHNAKTFNGSYTGIFAVSSVPVLTKYYELFKSKNHNFKIATIFSYGANEEDDGSDEHSRDKLERYIADYNVTFGTNYSTDTFNEYYVDVAKRVKDKQIDILLVVNMFLTGFDSKLLNTLYVDKNLKYHGLVQAFSRTNRVLDERKKQGNIVCFRNLKKSVDEAIKLYSDENALQTVLMKPYSEYVNDFNKVLTEMRKKTYEVGEVDDLESEKEKLEFVSRFRELIRLMTRLSVFTEFDFKDLEISEQKFEDFRSKYLDLYASTKGGDRNKTSVLDDVDFEIELLKRDDINVNYILDLLKDLDKNSSSFPKDKKFILDMMSKEVTLRSKRELLEKFIDNNLVNINEENDFESEFSKFIEAEKKEAVYSLVQKENLKEEEIAEVFEEYEFSGKLKKDNIKASFFTKPKLKEMREKVAYIGHQISSIVEMFTW</sequence>
<evidence type="ECO:0000256" key="10">
    <source>
        <dbReference type="RuleBase" id="RU364115"/>
    </source>
</evidence>
<evidence type="ECO:0000256" key="1">
    <source>
        <dbReference type="ARBA" id="ARBA00000851"/>
    </source>
</evidence>
<evidence type="ECO:0000259" key="11">
    <source>
        <dbReference type="PROSITE" id="PS51192"/>
    </source>
</evidence>
<dbReference type="SMART" id="SM00487">
    <property type="entry name" value="DEXDc"/>
    <property type="match status" value="1"/>
</dbReference>
<gene>
    <name evidence="12" type="ORF">RFV38_12710</name>
</gene>
<keyword evidence="3" id="KW-0540">Nuclease</keyword>
<proteinExistence type="inferred from homology"/>
<dbReference type="InterPro" id="IPR022625">
    <property type="entry name" value="TypeI_RM_Rsu_C"/>
</dbReference>
<comment type="catalytic activity">
    <reaction evidence="1 10">
        <text>Endonucleolytic cleavage of DNA to give random double-stranded fragments with terminal 5'-phosphates, ATP is simultaneously hydrolyzed.</text>
        <dbReference type="EC" id="3.1.21.3"/>
    </reaction>
</comment>
<dbReference type="InterPro" id="IPR027417">
    <property type="entry name" value="P-loop_NTPase"/>
</dbReference>
<evidence type="ECO:0000256" key="2">
    <source>
        <dbReference type="ARBA" id="ARBA00008598"/>
    </source>
</evidence>
<evidence type="ECO:0000256" key="4">
    <source>
        <dbReference type="ARBA" id="ARBA00022741"/>
    </source>
</evidence>
<organism evidence="12 13">
    <name type="scientific">Candidatus Cetobacterium colombiensis</name>
    <dbReference type="NCBI Taxonomy" id="3073100"/>
    <lineage>
        <taxon>Bacteria</taxon>
        <taxon>Fusobacteriati</taxon>
        <taxon>Fusobacteriota</taxon>
        <taxon>Fusobacteriia</taxon>
        <taxon>Fusobacteriales</taxon>
        <taxon>Fusobacteriaceae</taxon>
        <taxon>Cetobacterium</taxon>
    </lineage>
</organism>
<keyword evidence="8 10" id="KW-0067">ATP-binding</keyword>
<comment type="similarity">
    <text evidence="2 10">Belongs to the HsdR family.</text>
</comment>
<comment type="caution">
    <text evidence="12">The sequence shown here is derived from an EMBL/GenBank/DDBJ whole genome shotgun (WGS) entry which is preliminary data.</text>
</comment>
<evidence type="ECO:0000256" key="5">
    <source>
        <dbReference type="ARBA" id="ARBA00022747"/>
    </source>
</evidence>
<dbReference type="Pfam" id="PF22679">
    <property type="entry name" value="T1R_D3-like"/>
    <property type="match status" value="1"/>
</dbReference>
<dbReference type="CDD" id="cd22332">
    <property type="entry name" value="HsdR_N"/>
    <property type="match status" value="1"/>
</dbReference>
<dbReference type="InterPro" id="IPR040980">
    <property type="entry name" value="SWI2_SNF2"/>
</dbReference>
<reference evidence="13" key="1">
    <citation type="submission" date="2023-07" db="EMBL/GenBank/DDBJ databases">
        <authorList>
            <person name="Colorado M.A."/>
            <person name="Villamil L.M."/>
            <person name="Melo J.F."/>
            <person name="Rodriguez J.A."/>
            <person name="Ruiz R.Y."/>
        </authorList>
    </citation>
    <scope>NUCLEOTIDE SEQUENCE [LARGE SCALE GENOMIC DNA]</scope>
    <source>
        <strain evidence="13">C33</strain>
    </source>
</reference>
<evidence type="ECO:0000256" key="8">
    <source>
        <dbReference type="ARBA" id="ARBA00022840"/>
    </source>
</evidence>
<dbReference type="PANTHER" id="PTHR30195:SF16">
    <property type="entry name" value="TYPE I RESTRICTION ENZYME ENDONUCLEASE SUBUNIT"/>
    <property type="match status" value="1"/>
</dbReference>
<dbReference type="SUPFAM" id="SSF52540">
    <property type="entry name" value="P-loop containing nucleoside triphosphate hydrolases"/>
    <property type="match status" value="2"/>
</dbReference>
<evidence type="ECO:0000256" key="7">
    <source>
        <dbReference type="ARBA" id="ARBA00022801"/>
    </source>
</evidence>
<keyword evidence="13" id="KW-1185">Reference proteome</keyword>